<evidence type="ECO:0000313" key="2">
    <source>
        <dbReference type="Proteomes" id="UP000006048"/>
    </source>
</evidence>
<dbReference type="Proteomes" id="UP000006048">
    <property type="component" value="Chromosome"/>
</dbReference>
<dbReference type="STRING" id="869212.Turpa_1668"/>
<dbReference type="AlphaFoldDB" id="I4B4V9"/>
<gene>
    <name evidence="1" type="ordered locus">Turpa_1668</name>
</gene>
<organism evidence="1 2">
    <name type="scientific">Turneriella parva (strain ATCC BAA-1111 / DSM 21527 / NCTC 11395 / H)</name>
    <name type="common">Leptospira parva</name>
    <dbReference type="NCBI Taxonomy" id="869212"/>
    <lineage>
        <taxon>Bacteria</taxon>
        <taxon>Pseudomonadati</taxon>
        <taxon>Spirochaetota</taxon>
        <taxon>Spirochaetia</taxon>
        <taxon>Leptospirales</taxon>
        <taxon>Leptospiraceae</taxon>
        <taxon>Turneriella</taxon>
    </lineage>
</organism>
<accession>I4B4V9</accession>
<dbReference type="RefSeq" id="WP_014802827.1">
    <property type="nucleotide sequence ID" value="NC_018020.1"/>
</dbReference>
<evidence type="ECO:0000313" key="1">
    <source>
        <dbReference type="EMBL" id="AFM12316.1"/>
    </source>
</evidence>
<keyword evidence="2" id="KW-1185">Reference proteome</keyword>
<reference evidence="1 2" key="1">
    <citation type="submission" date="2012-06" db="EMBL/GenBank/DDBJ databases">
        <title>The complete chromosome of genome of Turneriella parva DSM 21527.</title>
        <authorList>
            <consortium name="US DOE Joint Genome Institute (JGI-PGF)"/>
            <person name="Lucas S."/>
            <person name="Han J."/>
            <person name="Lapidus A."/>
            <person name="Bruce D."/>
            <person name="Goodwin L."/>
            <person name="Pitluck S."/>
            <person name="Peters L."/>
            <person name="Kyrpides N."/>
            <person name="Mavromatis K."/>
            <person name="Ivanova N."/>
            <person name="Mikhailova N."/>
            <person name="Chertkov O."/>
            <person name="Detter J.C."/>
            <person name="Tapia R."/>
            <person name="Han C."/>
            <person name="Land M."/>
            <person name="Hauser L."/>
            <person name="Markowitz V."/>
            <person name="Cheng J.-F."/>
            <person name="Hugenholtz P."/>
            <person name="Woyke T."/>
            <person name="Wu D."/>
            <person name="Gronow S."/>
            <person name="Wellnitz S."/>
            <person name="Brambilla E."/>
            <person name="Klenk H.-P."/>
            <person name="Eisen J.A."/>
        </authorList>
    </citation>
    <scope>NUCLEOTIDE SEQUENCE [LARGE SCALE GENOMIC DNA]</scope>
    <source>
        <strain evidence="2">ATCC BAA-1111 / DSM 21527 / NCTC 11395 / H</strain>
    </source>
</reference>
<dbReference type="EMBL" id="CP002959">
    <property type="protein sequence ID" value="AFM12316.1"/>
    <property type="molecule type" value="Genomic_DNA"/>
</dbReference>
<sequence length="174" mass="19712">MSSDVNYARADELATLVEERFMQLIEQGAFADLEPKLLELAKTGSEDQAVTLSLQFRLSDSEREREVIVAETSRAFLSDGDTYDFNNNESTLRYLCDGEIKVFQRNSCPHCWGDWPDKVKESVCPDCGYELGNQVKILIDDNACPHCLEGRVSRQEPRCDACGEQVEEKFVSWG</sequence>
<name>I4B4V9_TURPD</name>
<protein>
    <submittedName>
        <fullName evidence="1">Uncharacterized protein</fullName>
    </submittedName>
</protein>
<dbReference type="HOGENOM" id="CLU_1545739_0_0_12"/>
<dbReference type="KEGG" id="tpx:Turpa_1668"/>
<proteinExistence type="predicted"/>
<dbReference type="OrthoDB" id="332478at2"/>